<dbReference type="Pfam" id="PF00931">
    <property type="entry name" value="NB-ARC"/>
    <property type="match status" value="1"/>
</dbReference>
<reference evidence="4" key="1">
    <citation type="submission" date="2015-02" db="EMBL/GenBank/DDBJ databases">
        <title>Draft Genome of Frankia sp. CpI1-S.</title>
        <authorList>
            <person name="Oshone R.T."/>
            <person name="Ngom M."/>
            <person name="Ghodhbane-Gtari F."/>
            <person name="Gtari M."/>
            <person name="Morris K."/>
            <person name="Thomas K."/>
            <person name="Sen A."/>
            <person name="Tisa L.S."/>
        </authorList>
    </citation>
    <scope>NUCLEOTIDE SEQUENCE [LARGE SCALE GENOMIC DNA]</scope>
    <source>
        <strain evidence="4">CpI1-S</strain>
    </source>
</reference>
<dbReference type="SUPFAM" id="SSF48452">
    <property type="entry name" value="TPR-like"/>
    <property type="match status" value="3"/>
</dbReference>
<dbReference type="NCBIfam" id="NF040586">
    <property type="entry name" value="FxSxx_TPR"/>
    <property type="match status" value="1"/>
</dbReference>
<evidence type="ECO:0000259" key="1">
    <source>
        <dbReference type="Pfam" id="PF00931"/>
    </source>
</evidence>
<dbReference type="InterPro" id="IPR002182">
    <property type="entry name" value="NB-ARC"/>
</dbReference>
<dbReference type="InterPro" id="IPR011990">
    <property type="entry name" value="TPR-like_helical_dom_sf"/>
</dbReference>
<feature type="domain" description="DUF7779" evidence="2">
    <location>
        <begin position="270"/>
        <end position="357"/>
    </location>
</feature>
<organism evidence="3 4">
    <name type="scientific">Frankia torreyi</name>
    <dbReference type="NCBI Taxonomy" id="1856"/>
    <lineage>
        <taxon>Bacteria</taxon>
        <taxon>Bacillati</taxon>
        <taxon>Actinomycetota</taxon>
        <taxon>Actinomycetes</taxon>
        <taxon>Frankiales</taxon>
        <taxon>Frankiaceae</taxon>
        <taxon>Frankia</taxon>
    </lineage>
</organism>
<reference evidence="3 4" key="2">
    <citation type="journal article" date="2016" name="Genome Announc.">
        <title>Permanent Draft Genome Sequences for Two Variants of Frankia sp. Strain CpI1, the First Frankia Strain Isolated from Root Nodules of Comptonia peregrina.</title>
        <authorList>
            <person name="Oshone R."/>
            <person name="Hurst S.G.IV."/>
            <person name="Abebe-Akele F."/>
            <person name="Simpson S."/>
            <person name="Morris K."/>
            <person name="Thomas W.K."/>
            <person name="Tisa L.S."/>
        </authorList>
    </citation>
    <scope>NUCLEOTIDE SEQUENCE [LARGE SCALE GENOMIC DNA]</scope>
    <source>
        <strain evidence="4">CpI1-S</strain>
    </source>
</reference>
<dbReference type="Pfam" id="PF13374">
    <property type="entry name" value="TPR_10"/>
    <property type="match status" value="2"/>
</dbReference>
<gene>
    <name evidence="3" type="ORF">FF36_03100</name>
</gene>
<dbReference type="InterPro" id="IPR027417">
    <property type="entry name" value="P-loop_NTPase"/>
</dbReference>
<keyword evidence="4" id="KW-1185">Reference proteome</keyword>
<dbReference type="Gene3D" id="1.25.40.10">
    <property type="entry name" value="Tetratricopeptide repeat domain"/>
    <property type="match status" value="2"/>
</dbReference>
<dbReference type="AlphaFoldDB" id="A0A0D8BES8"/>
<dbReference type="EMBL" id="JYFN01000022">
    <property type="protein sequence ID" value="KJE22570.1"/>
    <property type="molecule type" value="Genomic_DNA"/>
</dbReference>
<dbReference type="PANTHER" id="PTHR46082:SF6">
    <property type="entry name" value="AAA+ ATPASE DOMAIN-CONTAINING PROTEIN-RELATED"/>
    <property type="match status" value="1"/>
</dbReference>
<accession>A0A0D8BES8</accession>
<sequence>MDSVVKSVPVQDTGRRVPAVWGNVPQRNKNFTGREGLLADLRARITSDTRDVTAVLPHALQGLGGVGKTHLAIEYAHRFQTDYDLVWWVPADQPSLVRSTLATLAPRLGLADTAPLRVDDAVTQVLDALRRGEPYRRWLLIFDNAEQPELIRPSIPHGPGHVIVTSRNRSWLSHVDTLEVNVFDRRESLEFLTRRVEGISRADADELADALGDLPLALEQAGALQAETGMGAQEYLELLREAGGRLLAENAPADYSRPVAAAWSLSVSKLQEQAPFALELLRRCAFFSPEPISLEILDRGKYILKSEFGVAMQDRLVVSRAIRELGRYALARLDTTNKTLQVHRLVQKLIRDDLPAEDQRRVRDEVHQLLIGADPGEAEEDNWPLFSRLLPHIVPSEVYRAPQPPARQLIEHVVRYLYQIGDFSTGLVEADRALAGWVTDSGDRDPDVLILQGIKADILWALGRYREAYELRRPTLEAITDVLGAEHEETLLVLNGYGADLRSLGEFQAARELDEDSLARHRAVFGEEHQATLFAANNLAVDYTLTSSYVRALEADQRNLADRRAAYTRDDAVWVVFSMAALARDLRHAGQYLEARELAEQAYLIYLDLVQRRILPAGHWHVLQHAKELSVARRKAGDFAAALELAREVHARYTNSPQYGSEHPDTLAAGINLGNAQRVAGDPDEATVRIEKTVRRYRDVLGPDHPYTYGCGLNLALVHRQLGRIEEAETLLAESLAGLEARLGADHHFTLTCVANLATARSALGRTDEAVKMGEAALPRFRELLGRDHPHTLVCATNVALDLATVGRTEEGQALTEDTVRRYRRVLGEEHPDVRAGLRGERLDFDFEPPPL</sequence>
<dbReference type="Gene3D" id="3.40.50.300">
    <property type="entry name" value="P-loop containing nucleotide triphosphate hydrolases"/>
    <property type="match status" value="1"/>
</dbReference>
<protein>
    <submittedName>
        <fullName evidence="3">NB-ARC domain-containing protein</fullName>
    </submittedName>
</protein>
<dbReference type="PANTHER" id="PTHR46082">
    <property type="entry name" value="ATP/GTP-BINDING PROTEIN-RELATED"/>
    <property type="match status" value="1"/>
</dbReference>
<comment type="caution">
    <text evidence="3">The sequence shown here is derived from an EMBL/GenBank/DDBJ whole genome shotgun (WGS) entry which is preliminary data.</text>
</comment>
<name>A0A0D8BES8_9ACTN</name>
<evidence type="ECO:0000259" key="2">
    <source>
        <dbReference type="Pfam" id="PF25000"/>
    </source>
</evidence>
<dbReference type="PATRIC" id="fig|1502723.3.peg.2494"/>
<dbReference type="InterPro" id="IPR056681">
    <property type="entry name" value="DUF7779"/>
</dbReference>
<dbReference type="Pfam" id="PF13424">
    <property type="entry name" value="TPR_12"/>
    <property type="match status" value="2"/>
</dbReference>
<evidence type="ECO:0000313" key="4">
    <source>
        <dbReference type="Proteomes" id="UP000032545"/>
    </source>
</evidence>
<evidence type="ECO:0000313" key="3">
    <source>
        <dbReference type="EMBL" id="KJE22570.1"/>
    </source>
</evidence>
<dbReference type="Pfam" id="PF25000">
    <property type="entry name" value="DUF7779"/>
    <property type="match status" value="1"/>
</dbReference>
<dbReference type="Proteomes" id="UP000032545">
    <property type="component" value="Unassembled WGS sequence"/>
</dbReference>
<dbReference type="SUPFAM" id="SSF52540">
    <property type="entry name" value="P-loop containing nucleoside triphosphate hydrolases"/>
    <property type="match status" value="1"/>
</dbReference>
<proteinExistence type="predicted"/>
<dbReference type="InterPro" id="IPR053137">
    <property type="entry name" value="NLR-like"/>
</dbReference>
<dbReference type="GO" id="GO:0043531">
    <property type="term" value="F:ADP binding"/>
    <property type="evidence" value="ECO:0007669"/>
    <property type="project" value="InterPro"/>
</dbReference>
<feature type="domain" description="NB-ARC" evidence="1">
    <location>
        <begin position="59"/>
        <end position="196"/>
    </location>
</feature>